<dbReference type="OrthoDB" id="763417at2759"/>
<evidence type="ECO:0000256" key="1">
    <source>
        <dbReference type="SAM" id="MobiDB-lite"/>
    </source>
</evidence>
<proteinExistence type="predicted"/>
<name>A0A9Q0JN33_9ROSI</name>
<feature type="compositionally biased region" description="Basic and acidic residues" evidence="1">
    <location>
        <begin position="22"/>
        <end position="35"/>
    </location>
</feature>
<reference evidence="2" key="2">
    <citation type="journal article" date="2023" name="Plants (Basel)">
        <title>Annotation of the Turnera subulata (Passifloraceae) Draft Genome Reveals the S-Locus Evolved after the Divergence of Turneroideae from Passifloroideae in a Stepwise Manner.</title>
        <authorList>
            <person name="Henning P.M."/>
            <person name="Roalson E.H."/>
            <person name="Mir W."/>
            <person name="McCubbin A.G."/>
            <person name="Shore J.S."/>
        </authorList>
    </citation>
    <scope>NUCLEOTIDE SEQUENCE</scope>
    <source>
        <strain evidence="2">F60SS</strain>
    </source>
</reference>
<feature type="compositionally biased region" description="Basic residues" evidence="1">
    <location>
        <begin position="36"/>
        <end position="51"/>
    </location>
</feature>
<evidence type="ECO:0000313" key="2">
    <source>
        <dbReference type="EMBL" id="KAJ4847813.1"/>
    </source>
</evidence>
<evidence type="ECO:0000313" key="3">
    <source>
        <dbReference type="Proteomes" id="UP001141552"/>
    </source>
</evidence>
<keyword evidence="3" id="KW-1185">Reference proteome</keyword>
<organism evidence="2 3">
    <name type="scientific">Turnera subulata</name>
    <dbReference type="NCBI Taxonomy" id="218843"/>
    <lineage>
        <taxon>Eukaryota</taxon>
        <taxon>Viridiplantae</taxon>
        <taxon>Streptophyta</taxon>
        <taxon>Embryophyta</taxon>
        <taxon>Tracheophyta</taxon>
        <taxon>Spermatophyta</taxon>
        <taxon>Magnoliopsida</taxon>
        <taxon>eudicotyledons</taxon>
        <taxon>Gunneridae</taxon>
        <taxon>Pentapetalae</taxon>
        <taxon>rosids</taxon>
        <taxon>fabids</taxon>
        <taxon>Malpighiales</taxon>
        <taxon>Passifloraceae</taxon>
        <taxon>Turnera</taxon>
    </lineage>
</organism>
<feature type="compositionally biased region" description="Polar residues" evidence="1">
    <location>
        <begin position="63"/>
        <end position="84"/>
    </location>
</feature>
<accession>A0A9Q0JN33</accession>
<dbReference type="AlphaFoldDB" id="A0A9Q0JN33"/>
<feature type="region of interest" description="Disordered" evidence="1">
    <location>
        <begin position="1"/>
        <end position="85"/>
    </location>
</feature>
<gene>
    <name evidence="2" type="ORF">Tsubulata_011763</name>
</gene>
<dbReference type="Proteomes" id="UP001141552">
    <property type="component" value="Unassembled WGS sequence"/>
</dbReference>
<comment type="caution">
    <text evidence="2">The sequence shown here is derived from an EMBL/GenBank/DDBJ whole genome shotgun (WGS) entry which is preliminary data.</text>
</comment>
<dbReference type="EMBL" id="JAKUCV010001070">
    <property type="protein sequence ID" value="KAJ4847813.1"/>
    <property type="molecule type" value="Genomic_DNA"/>
</dbReference>
<protein>
    <submittedName>
        <fullName evidence="2">Uncharacterized protein</fullName>
    </submittedName>
</protein>
<reference evidence="2" key="1">
    <citation type="submission" date="2022-02" db="EMBL/GenBank/DDBJ databases">
        <authorList>
            <person name="Henning P.M."/>
            <person name="McCubbin A.G."/>
            <person name="Shore J.S."/>
        </authorList>
    </citation>
    <scope>NUCLEOTIDE SEQUENCE</scope>
    <source>
        <strain evidence="2">F60SS</strain>
        <tissue evidence="2">Leaves</tissue>
    </source>
</reference>
<sequence length="168" mass="19028">MDNGQNINGAGAYGGFGMKSLHPKEGTESHNDIATRRLKNRERQRRYRARKRLEADRKRAPPTNKSSLPQVQHEQTGNHYTTISLLPAKRNWKKDARRAHETLSTSISSVAAQNIASQMLCLASGSIPEPPMEWKLHAEDPLGLPTGEQCKMYLSRRDWKSEARNKPK</sequence>